<organism evidence="4 5">
    <name type="scientific">Halalkaliarchaeum desulfuricum</name>
    <dbReference type="NCBI Taxonomy" id="2055893"/>
    <lineage>
        <taxon>Archaea</taxon>
        <taxon>Methanobacteriati</taxon>
        <taxon>Methanobacteriota</taxon>
        <taxon>Stenosarchaea group</taxon>
        <taxon>Halobacteria</taxon>
        <taxon>Halobacteriales</taxon>
        <taxon>Haloferacaceae</taxon>
        <taxon>Halalkaliarchaeum</taxon>
    </lineage>
</organism>
<dbReference type="GeneID" id="37879534"/>
<dbReference type="RefSeq" id="WP_119821386.1">
    <property type="nucleotide sequence ID" value="NZ_CP025066.1"/>
</dbReference>
<dbReference type="InterPro" id="IPR012347">
    <property type="entry name" value="Ferritin-like"/>
</dbReference>
<dbReference type="GO" id="GO:0046872">
    <property type="term" value="F:metal ion binding"/>
    <property type="evidence" value="ECO:0007669"/>
    <property type="project" value="InterPro"/>
</dbReference>
<dbReference type="Proteomes" id="UP000263012">
    <property type="component" value="Chromosome"/>
</dbReference>
<evidence type="ECO:0000313" key="5">
    <source>
        <dbReference type="Proteomes" id="UP000263012"/>
    </source>
</evidence>
<feature type="domain" description="Rubrerythrin diiron-binding" evidence="3">
    <location>
        <begin position="27"/>
        <end position="126"/>
    </location>
</feature>
<dbReference type="AlphaFoldDB" id="A0A343TNV3"/>
<evidence type="ECO:0000256" key="2">
    <source>
        <dbReference type="SAM" id="MobiDB-lite"/>
    </source>
</evidence>
<feature type="region of interest" description="Disordered" evidence="2">
    <location>
        <begin position="149"/>
        <end position="168"/>
    </location>
</feature>
<evidence type="ECO:0000313" key="4">
    <source>
        <dbReference type="EMBL" id="AUX10775.1"/>
    </source>
</evidence>
<dbReference type="SUPFAM" id="SSF47240">
    <property type="entry name" value="Ferritin-like"/>
    <property type="match status" value="1"/>
</dbReference>
<gene>
    <name evidence="4" type="ORF">AArcSl_3169</name>
</gene>
<dbReference type="Pfam" id="PF02915">
    <property type="entry name" value="Rubrerythrin"/>
    <property type="match status" value="1"/>
</dbReference>
<dbReference type="InterPro" id="IPR003251">
    <property type="entry name" value="Rr_diiron-bd_dom"/>
</dbReference>
<dbReference type="OrthoDB" id="304955at2157"/>
<feature type="coiled-coil region" evidence="1">
    <location>
        <begin position="38"/>
        <end position="73"/>
    </location>
</feature>
<dbReference type="KEGG" id="hdf:AArcSl_3169"/>
<dbReference type="GO" id="GO:0016491">
    <property type="term" value="F:oxidoreductase activity"/>
    <property type="evidence" value="ECO:0007669"/>
    <property type="project" value="InterPro"/>
</dbReference>
<protein>
    <submittedName>
        <fullName evidence="4">Ferritin domain protein</fullName>
    </submittedName>
</protein>
<evidence type="ECO:0000259" key="3">
    <source>
        <dbReference type="Pfam" id="PF02915"/>
    </source>
</evidence>
<accession>A0A343TNV3</accession>
<sequence>MSVGAVSSDRQLARLLQLGIVLEEVVEARAYHHYRSLDAELDEEVEALLEDAAEESAEHRDRLEELVEQLGVESVPFEEVESLVEAQYGKTKPEDFDGVLYDQLCNEETAYKFYDDLIAAIEDSDAHFSVDRETLLETLREIQAEEAEGVEEVTELMERSGSGGSLEA</sequence>
<name>A0A343TNV3_9EURY</name>
<dbReference type="EMBL" id="CP025066">
    <property type="protein sequence ID" value="AUX10775.1"/>
    <property type="molecule type" value="Genomic_DNA"/>
</dbReference>
<keyword evidence="1" id="KW-0175">Coiled coil</keyword>
<keyword evidence="5" id="KW-1185">Reference proteome</keyword>
<dbReference type="Gene3D" id="1.20.1260.10">
    <property type="match status" value="1"/>
</dbReference>
<proteinExistence type="predicted"/>
<dbReference type="InterPro" id="IPR009078">
    <property type="entry name" value="Ferritin-like_SF"/>
</dbReference>
<evidence type="ECO:0000256" key="1">
    <source>
        <dbReference type="SAM" id="Coils"/>
    </source>
</evidence>
<reference evidence="5" key="1">
    <citation type="submission" date="2017-11" db="EMBL/GenBank/DDBJ databases">
        <title>Phenotypic and genomic properties of facultatively anaerobic sulfur-reducing natronoarchaea from hypersaline soda lakes.</title>
        <authorList>
            <person name="Sorokin D.Y."/>
            <person name="Kublanov I.V."/>
            <person name="Roman P."/>
            <person name="Sinninghe Damste J.S."/>
            <person name="Golyshin P.N."/>
            <person name="Rojo D."/>
            <person name="Ciordia S."/>
            <person name="Mena M.D.C."/>
            <person name="Ferrer M."/>
            <person name="Messina E."/>
            <person name="Smedile F."/>
            <person name="La Spada G."/>
            <person name="La Cono V."/>
            <person name="Yakimov M.M."/>
        </authorList>
    </citation>
    <scope>NUCLEOTIDE SEQUENCE [LARGE SCALE GENOMIC DNA]</scope>
    <source>
        <strain evidence="5">AArc-Sl</strain>
    </source>
</reference>